<reference evidence="2 3" key="1">
    <citation type="journal article" date="2019" name="Foodborne Pathog. Dis.">
        <title>Whole Genome Sequencing Analysis of Nontyphoidal Salmonella enterica of Chicken Meat and Human Origin Under Surveillance in Sri Lanka.</title>
        <authorList>
            <person name="Tay M.Y.F."/>
            <person name="Pathirage S."/>
            <person name="Chandrasekaran L."/>
            <person name="Wickramasuriya U."/>
            <person name="Sadeepanie N."/>
            <person name="Waidyarathna K.D.K."/>
            <person name="Liyanage L.D.C."/>
            <person name="Seow K.L.G."/>
            <person name="Hendriksen R.S."/>
            <person name="Takeuchi M.T."/>
            <person name="Schlundt J."/>
        </authorList>
    </citation>
    <scope>NUCLEOTIDE SEQUENCE [LARGE SCALE GENOMIC DNA]</scope>
    <source>
        <strain evidence="2 3">SL_55_S309</strain>
    </source>
</reference>
<feature type="transmembrane region" description="Helical" evidence="1">
    <location>
        <begin position="12"/>
        <end position="33"/>
    </location>
</feature>
<dbReference type="InterPro" id="IPR025291">
    <property type="entry name" value="DUF4153"/>
</dbReference>
<keyword evidence="1" id="KW-0472">Membrane</keyword>
<feature type="transmembrane region" description="Helical" evidence="1">
    <location>
        <begin position="354"/>
        <end position="374"/>
    </location>
</feature>
<dbReference type="AlphaFoldDB" id="A0A4U8GTN7"/>
<evidence type="ECO:0000313" key="2">
    <source>
        <dbReference type="EMBL" id="TLB85926.1"/>
    </source>
</evidence>
<evidence type="ECO:0000313" key="3">
    <source>
        <dbReference type="Proteomes" id="UP000305891"/>
    </source>
</evidence>
<keyword evidence="1" id="KW-0812">Transmembrane</keyword>
<organism evidence="2 3">
    <name type="scientific">Salmonella enterica subsp. enterica serovar Java</name>
    <dbReference type="NCBI Taxonomy" id="224729"/>
    <lineage>
        <taxon>Bacteria</taxon>
        <taxon>Pseudomonadati</taxon>
        <taxon>Pseudomonadota</taxon>
        <taxon>Gammaproteobacteria</taxon>
        <taxon>Enterobacterales</taxon>
        <taxon>Enterobacteriaceae</taxon>
        <taxon>Salmonella</taxon>
    </lineage>
</organism>
<dbReference type="Pfam" id="PF13687">
    <property type="entry name" value="DUF4153"/>
    <property type="match status" value="1"/>
</dbReference>
<feature type="transmembrane region" description="Helical" evidence="1">
    <location>
        <begin position="138"/>
        <end position="163"/>
    </location>
</feature>
<feature type="transmembrane region" description="Helical" evidence="1">
    <location>
        <begin position="183"/>
        <end position="201"/>
    </location>
</feature>
<accession>A0A4U8GTN7</accession>
<dbReference type="EMBL" id="SMQN01000004">
    <property type="protein sequence ID" value="TLB85926.1"/>
    <property type="molecule type" value="Genomic_DNA"/>
</dbReference>
<keyword evidence="1" id="KW-1133">Transmembrane helix</keyword>
<feature type="transmembrane region" description="Helical" evidence="1">
    <location>
        <begin position="39"/>
        <end position="59"/>
    </location>
</feature>
<sequence>MESVALSRTTRWGMLLTGLLQGVLCYLLMAWLVPQNSDWLFYGMPATIALSSMLLLTVVSFKQRALWGWLGLIFVVVLAMSGWLKWQVEAVEKWRLAELLWLYGLRLVLMAMLVLPWMQYQLHSQTGSARYPQFYLRLWHNVLTLFIVLVANGLFWLVLLLWSALFRLVGIRFFSTLFFETEAFIYVTIGLITALAVILARTQSRLVAAVQKLLTLIATGLLPVVSLLALLFIVTLPFTGLEAISARVSAAGLLSTLTLTLMLLLLVAIVNEPQKRVLPYPRVLRGLISASLCVAPIYMLLAGWALWVRIQQYGWTPDRLYGALTVSVLLVWSFGYLIGLLRRGRDPGEWQGKVILSVSLLTLVILLLLASPVLDVWRISVNSHMARYHSGKITADQISLYMLDHSGKPGQEALKSLRDDEAFTQNRKRNRELMTFLQRNKVSPTADDLARVVMIAPGSQKPDAAFWAFVKEQSYSDDSCLEPDACVLVSQDLNGDGQPEQVLYNFIVAESQVYGLKEGKWTQKAFARLPDGFSKTQLLHAIAGHQLDSAPKAWRDIIVNGKRLDVDYYNE</sequence>
<feature type="transmembrane region" description="Helical" evidence="1">
    <location>
        <begin position="99"/>
        <end position="118"/>
    </location>
</feature>
<comment type="caution">
    <text evidence="2">The sequence shown here is derived from an EMBL/GenBank/DDBJ whole genome shotgun (WGS) entry which is preliminary data.</text>
</comment>
<feature type="transmembrane region" description="Helical" evidence="1">
    <location>
        <begin position="320"/>
        <end position="342"/>
    </location>
</feature>
<feature type="transmembrane region" description="Helical" evidence="1">
    <location>
        <begin position="66"/>
        <end position="84"/>
    </location>
</feature>
<evidence type="ECO:0000256" key="1">
    <source>
        <dbReference type="SAM" id="Phobius"/>
    </source>
</evidence>
<dbReference type="Proteomes" id="UP000305891">
    <property type="component" value="Unassembled WGS sequence"/>
</dbReference>
<feature type="transmembrane region" description="Helical" evidence="1">
    <location>
        <begin position="213"/>
        <end position="238"/>
    </location>
</feature>
<name>A0A4U8GTN7_SALEB</name>
<feature type="transmembrane region" description="Helical" evidence="1">
    <location>
        <begin position="250"/>
        <end position="271"/>
    </location>
</feature>
<dbReference type="RefSeq" id="WP_137987082.1">
    <property type="nucleotide sequence ID" value="NZ_SMQJ01000004.1"/>
</dbReference>
<feature type="transmembrane region" description="Helical" evidence="1">
    <location>
        <begin position="283"/>
        <end position="308"/>
    </location>
</feature>
<gene>
    <name evidence="2" type="ORF">E2E88_09705</name>
</gene>
<protein>
    <submittedName>
        <fullName evidence="2">DUF4153 domain-containing protein</fullName>
    </submittedName>
</protein>
<proteinExistence type="predicted"/>